<protein>
    <recommendedName>
        <fullName evidence="2">Aerobactin siderophore biosynthesis IucA/IucC N-terminal domain-containing protein</fullName>
    </recommendedName>
</protein>
<reference evidence="4" key="2">
    <citation type="submission" date="2017-11" db="EMBL/GenBank/DDBJ databases">
        <title>PacBio sequencing of new strain of the secondary endosymbiont Candidatus Hamiltonella defensa.</title>
        <authorList>
            <person name="Strand M.R."/>
            <person name="Oliver K."/>
        </authorList>
    </citation>
    <scope>NUCLEOTIDE SEQUENCE [LARGE SCALE GENOMIC DNA]</scope>
    <source>
        <strain evidence="4">ZA17</strain>
    </source>
</reference>
<feature type="transmembrane region" description="Helical" evidence="1">
    <location>
        <begin position="131"/>
        <end position="150"/>
    </location>
</feature>
<name>A0A2D3TC42_9ENTR</name>
<evidence type="ECO:0000313" key="4">
    <source>
        <dbReference type="Proteomes" id="UP000229055"/>
    </source>
</evidence>
<keyword evidence="1" id="KW-0472">Membrane</keyword>
<proteinExistence type="predicted"/>
<dbReference type="InterPro" id="IPR007310">
    <property type="entry name" value="Aerobactin_biosyn_IucA/IucC_N"/>
</dbReference>
<accession>A0A2D3TC42</accession>
<dbReference type="Proteomes" id="UP000229055">
    <property type="component" value="Chromosome"/>
</dbReference>
<dbReference type="GO" id="GO:0019290">
    <property type="term" value="P:siderophore biosynthetic process"/>
    <property type="evidence" value="ECO:0007669"/>
    <property type="project" value="InterPro"/>
</dbReference>
<evidence type="ECO:0000259" key="2">
    <source>
        <dbReference type="Pfam" id="PF04183"/>
    </source>
</evidence>
<keyword evidence="1" id="KW-0812">Transmembrane</keyword>
<sequence>MSEFFYTSTSNRLAGKRVSRDYNLTSKKIINTPLLMPLFYWISGGSLEGHPYYPTWKCRSNLSPESIELLSPEFDAIVPVRIAALRADMAYIETMPDKKITKAGLLSNFLFCGRNGNSNLIIKNMMKKNGCPYLSIPGISLLVFSNIMLMTSPQVFSFLKALIFKQDPACLFVLCPSNTRKCPFY</sequence>
<organism evidence="3 4">
    <name type="scientific">Candidatus Williamhamiltonella defendens</name>
    <dbReference type="NCBI Taxonomy" id="138072"/>
    <lineage>
        <taxon>Bacteria</taxon>
        <taxon>Pseudomonadati</taxon>
        <taxon>Pseudomonadota</taxon>
        <taxon>Gammaproteobacteria</taxon>
        <taxon>Enterobacterales</taxon>
        <taxon>Enterobacteriaceae</taxon>
        <taxon>aphid secondary symbionts</taxon>
        <taxon>Candidatus Williamhamiltonella</taxon>
    </lineage>
</organism>
<evidence type="ECO:0000256" key="1">
    <source>
        <dbReference type="SAM" id="Phobius"/>
    </source>
</evidence>
<dbReference type="EMBL" id="CP017613">
    <property type="protein sequence ID" value="ATW33380.1"/>
    <property type="molecule type" value="Genomic_DNA"/>
</dbReference>
<evidence type="ECO:0000313" key="3">
    <source>
        <dbReference type="EMBL" id="ATW33380.1"/>
    </source>
</evidence>
<keyword evidence="1" id="KW-1133">Transmembrane helix</keyword>
<feature type="domain" description="Aerobactin siderophore biosynthesis IucA/IucC N-terminal" evidence="2">
    <location>
        <begin position="46"/>
        <end position="99"/>
    </location>
</feature>
<dbReference type="Pfam" id="PF04183">
    <property type="entry name" value="IucA_IucC"/>
    <property type="match status" value="1"/>
</dbReference>
<dbReference type="AlphaFoldDB" id="A0A2D3TC42"/>
<reference evidence="4" key="1">
    <citation type="submission" date="2016-10" db="EMBL/GenBank/DDBJ databases">
        <authorList>
            <person name="Chevignon G."/>
        </authorList>
    </citation>
    <scope>NUCLEOTIDE SEQUENCE [LARGE SCALE GENOMIC DNA]</scope>
    <source>
        <strain evidence="4">ZA17</strain>
    </source>
</reference>
<gene>
    <name evidence="3" type="ORF">BJP43_02795</name>
</gene>